<dbReference type="EMBL" id="QKVK01000001">
    <property type="protein sequence ID" value="PZF78335.1"/>
    <property type="molecule type" value="Genomic_DNA"/>
</dbReference>
<protein>
    <submittedName>
        <fullName evidence="3">Anti-sigma factor</fullName>
    </submittedName>
</protein>
<keyword evidence="1" id="KW-1133">Transmembrane helix</keyword>
<evidence type="ECO:0000313" key="4">
    <source>
        <dbReference type="Proteomes" id="UP000248795"/>
    </source>
</evidence>
<dbReference type="AlphaFoldDB" id="A0A2W2ASN1"/>
<evidence type="ECO:0000313" key="3">
    <source>
        <dbReference type="EMBL" id="PZF78335.1"/>
    </source>
</evidence>
<gene>
    <name evidence="3" type="ORF">DK847_00465</name>
</gene>
<feature type="domain" description="Anti-sigma K factor RskA C-terminal" evidence="2">
    <location>
        <begin position="95"/>
        <end position="223"/>
    </location>
</feature>
<dbReference type="InterPro" id="IPR018764">
    <property type="entry name" value="RskA_C"/>
</dbReference>
<feature type="transmembrane region" description="Helical" evidence="1">
    <location>
        <begin position="91"/>
        <end position="111"/>
    </location>
</feature>
<dbReference type="GO" id="GO:0005886">
    <property type="term" value="C:plasma membrane"/>
    <property type="evidence" value="ECO:0007669"/>
    <property type="project" value="InterPro"/>
</dbReference>
<dbReference type="PANTHER" id="PTHR37461">
    <property type="entry name" value="ANTI-SIGMA-K FACTOR RSKA"/>
    <property type="match status" value="1"/>
</dbReference>
<dbReference type="PANTHER" id="PTHR37461:SF1">
    <property type="entry name" value="ANTI-SIGMA-K FACTOR RSKA"/>
    <property type="match status" value="1"/>
</dbReference>
<name>A0A2W2ASN1_9HYPH</name>
<dbReference type="GO" id="GO:0006417">
    <property type="term" value="P:regulation of translation"/>
    <property type="evidence" value="ECO:0007669"/>
    <property type="project" value="TreeGrafter"/>
</dbReference>
<dbReference type="InterPro" id="IPR051474">
    <property type="entry name" value="Anti-sigma-K/W_factor"/>
</dbReference>
<reference evidence="4" key="1">
    <citation type="submission" date="2018-06" db="EMBL/GenBank/DDBJ databases">
        <title>Aestuariibacter litoralis strain KCTC 52945T.</title>
        <authorList>
            <person name="Li X."/>
            <person name="Salam N."/>
            <person name="Li J.-L."/>
            <person name="Chen Y.-M."/>
            <person name="Yang Z.-W."/>
            <person name="Zhang L.-Y."/>
            <person name="Han M.-X."/>
            <person name="Xiao M."/>
            <person name="Li W.-J."/>
        </authorList>
    </citation>
    <scope>NUCLEOTIDE SEQUENCE [LARGE SCALE GENOMIC DNA]</scope>
    <source>
        <strain evidence="4">KCTC 52945</strain>
    </source>
</reference>
<proteinExistence type="predicted"/>
<evidence type="ECO:0000259" key="2">
    <source>
        <dbReference type="Pfam" id="PF10099"/>
    </source>
</evidence>
<evidence type="ECO:0000256" key="1">
    <source>
        <dbReference type="SAM" id="Phobius"/>
    </source>
</evidence>
<dbReference type="GO" id="GO:0016989">
    <property type="term" value="F:sigma factor antagonist activity"/>
    <property type="evidence" value="ECO:0007669"/>
    <property type="project" value="TreeGrafter"/>
</dbReference>
<keyword evidence="1" id="KW-0472">Membrane</keyword>
<accession>A0A2W2ASN1</accession>
<keyword evidence="4" id="KW-1185">Reference proteome</keyword>
<sequence>MTDGTDMTPEDDLLVAEYVLGVLPHEERVALAARLEAEPALEARRRFWEDEFAPLGAEVEPVRPPAHVLAAVEKRLFPHAVQPRGLWGSLAFWRAATALLLVLVVAGLGLFSTQRANLPVGPSYVASLTASAAPLQIEVLYDAGSRVLKLNRVSGGPAQGRDLQLWLIAGNEAPISLGVVPAATSASLELASAIAAKLAPKALLAVSDEPLGGSPTGQPTGAVLATAPLIAM</sequence>
<comment type="caution">
    <text evidence="3">The sequence shown here is derived from an EMBL/GenBank/DDBJ whole genome shotgun (WGS) entry which is preliminary data.</text>
</comment>
<organism evidence="3 4">
    <name type="scientific">Aestuariivirga litoralis</name>
    <dbReference type="NCBI Taxonomy" id="2650924"/>
    <lineage>
        <taxon>Bacteria</taxon>
        <taxon>Pseudomonadati</taxon>
        <taxon>Pseudomonadota</taxon>
        <taxon>Alphaproteobacteria</taxon>
        <taxon>Hyphomicrobiales</taxon>
        <taxon>Aestuariivirgaceae</taxon>
        <taxon>Aestuariivirga</taxon>
    </lineage>
</organism>
<dbReference type="RefSeq" id="WP_111195663.1">
    <property type="nucleotide sequence ID" value="NZ_QKVK01000001.1"/>
</dbReference>
<dbReference type="Pfam" id="PF10099">
    <property type="entry name" value="RskA_C"/>
    <property type="match status" value="1"/>
</dbReference>
<keyword evidence="1" id="KW-0812">Transmembrane</keyword>
<dbReference type="Proteomes" id="UP000248795">
    <property type="component" value="Unassembled WGS sequence"/>
</dbReference>